<sequence>MVNIRDIAKKANVSITTVSRVINGHPYVKEDKRERVLAIMEEIGYQINMNAVHLSKGITKRIGVIIPFVSHPYFSQLLSGIYKGAFINKHHLLVMQTNYDNCVEVECLNMLKNREVDGIIIVSCELDQEIIADYKPFGPIVFCGEFVENFRCITIDHAAAFQLGLEELFYNGHTKIGYTLGRKNSHNSHVRALTYKNFMEIRTLPYDSKWIFDGAYTMEDGERIYHMWNKLRDKPTGLLVTNDQVAAGFLLAANKERNNLQSFVQIIGFDNQYISQLLSFSTIELPLTQMGETSFHLLFQEIKHVKLGHSLIKR</sequence>
<dbReference type="STRING" id="1150625.Q75_07180"/>
<dbReference type="SUPFAM" id="SSF53822">
    <property type="entry name" value="Periplasmic binding protein-like I"/>
    <property type="match status" value="1"/>
</dbReference>
<feature type="domain" description="HTH lacI-type" evidence="4">
    <location>
        <begin position="2"/>
        <end position="56"/>
    </location>
</feature>
<reference evidence="5 6" key="1">
    <citation type="journal article" date="2016" name="Front. Microbiol.">
        <title>Microevolution Analysis of Bacillus coahuilensis Unveils Differences in Phosphorus Acquisition Strategies and Their Regulation.</title>
        <authorList>
            <person name="Gomez-Lunar Z."/>
            <person name="Hernandez-Gonzalez I."/>
            <person name="Rodriguez-Torres M.D."/>
            <person name="Souza V."/>
            <person name="Olmedo-Alvarez G."/>
        </authorList>
    </citation>
    <scope>NUCLEOTIDE SEQUENCE [LARGE SCALE GENOMIC DNA]</scope>
    <source>
        <strain evidence="6">p1.1.43</strain>
    </source>
</reference>
<organism evidence="5 6">
    <name type="scientific">Bacillus coahuilensis p1.1.43</name>
    <dbReference type="NCBI Taxonomy" id="1150625"/>
    <lineage>
        <taxon>Bacteria</taxon>
        <taxon>Bacillati</taxon>
        <taxon>Bacillota</taxon>
        <taxon>Bacilli</taxon>
        <taxon>Bacillales</taxon>
        <taxon>Bacillaceae</taxon>
        <taxon>Bacillus</taxon>
    </lineage>
</organism>
<dbReference type="PANTHER" id="PTHR30146:SF105">
    <property type="entry name" value="CATABOLITE CONTROL PROTEIN B"/>
    <property type="match status" value="1"/>
</dbReference>
<dbReference type="Pfam" id="PF00356">
    <property type="entry name" value="LacI"/>
    <property type="match status" value="1"/>
</dbReference>
<evidence type="ECO:0000256" key="1">
    <source>
        <dbReference type="ARBA" id="ARBA00023015"/>
    </source>
</evidence>
<dbReference type="PROSITE" id="PS00356">
    <property type="entry name" value="HTH_LACI_1"/>
    <property type="match status" value="1"/>
</dbReference>
<dbReference type="SMART" id="SM00354">
    <property type="entry name" value="HTH_LACI"/>
    <property type="match status" value="1"/>
</dbReference>
<dbReference type="CDD" id="cd01392">
    <property type="entry name" value="HTH_LacI"/>
    <property type="match status" value="1"/>
</dbReference>
<keyword evidence="2" id="KW-0238">DNA-binding</keyword>
<dbReference type="EMBL" id="LDYG01000026">
    <property type="protein sequence ID" value="KUP06855.1"/>
    <property type="molecule type" value="Genomic_DNA"/>
</dbReference>
<keyword evidence="1" id="KW-0805">Transcription regulation</keyword>
<dbReference type="GO" id="GO:0003700">
    <property type="term" value="F:DNA-binding transcription factor activity"/>
    <property type="evidence" value="ECO:0007669"/>
    <property type="project" value="TreeGrafter"/>
</dbReference>
<dbReference type="Pfam" id="PF00532">
    <property type="entry name" value="Peripla_BP_1"/>
    <property type="match status" value="1"/>
</dbReference>
<evidence type="ECO:0000313" key="5">
    <source>
        <dbReference type="EMBL" id="KUP06855.1"/>
    </source>
</evidence>
<accession>A0A147K9A9</accession>
<dbReference type="AlphaFoldDB" id="A0A147K9A9"/>
<dbReference type="PANTHER" id="PTHR30146">
    <property type="entry name" value="LACI-RELATED TRANSCRIPTIONAL REPRESSOR"/>
    <property type="match status" value="1"/>
</dbReference>
<keyword evidence="3" id="KW-0804">Transcription</keyword>
<dbReference type="Proteomes" id="UP000074108">
    <property type="component" value="Unassembled WGS sequence"/>
</dbReference>
<name>A0A147K9A9_9BACI</name>
<evidence type="ECO:0000313" key="6">
    <source>
        <dbReference type="Proteomes" id="UP000074108"/>
    </source>
</evidence>
<dbReference type="SUPFAM" id="SSF47413">
    <property type="entry name" value="lambda repressor-like DNA-binding domains"/>
    <property type="match status" value="1"/>
</dbReference>
<dbReference type="GO" id="GO:0000976">
    <property type="term" value="F:transcription cis-regulatory region binding"/>
    <property type="evidence" value="ECO:0007669"/>
    <property type="project" value="TreeGrafter"/>
</dbReference>
<dbReference type="PROSITE" id="PS50932">
    <property type="entry name" value="HTH_LACI_2"/>
    <property type="match status" value="1"/>
</dbReference>
<protein>
    <recommendedName>
        <fullName evidence="4">HTH lacI-type domain-containing protein</fullName>
    </recommendedName>
</protein>
<comment type="caution">
    <text evidence="5">The sequence shown here is derived from an EMBL/GenBank/DDBJ whole genome shotgun (WGS) entry which is preliminary data.</text>
</comment>
<dbReference type="InterPro" id="IPR010982">
    <property type="entry name" value="Lambda_DNA-bd_dom_sf"/>
</dbReference>
<evidence type="ECO:0000256" key="2">
    <source>
        <dbReference type="ARBA" id="ARBA00023125"/>
    </source>
</evidence>
<gene>
    <name evidence="5" type="ORF">Q75_07180</name>
</gene>
<dbReference type="CDD" id="cd06286">
    <property type="entry name" value="PBP1_CcpB-like"/>
    <property type="match status" value="1"/>
</dbReference>
<dbReference type="PATRIC" id="fig|1150625.3.peg.1506"/>
<keyword evidence="6" id="KW-1185">Reference proteome</keyword>
<proteinExistence type="predicted"/>
<dbReference type="Gene3D" id="1.10.260.40">
    <property type="entry name" value="lambda repressor-like DNA-binding domains"/>
    <property type="match status" value="1"/>
</dbReference>
<dbReference type="PRINTS" id="PR00036">
    <property type="entry name" value="HTHLACI"/>
</dbReference>
<dbReference type="InterPro" id="IPR001761">
    <property type="entry name" value="Peripla_BP/Lac1_sug-bd_dom"/>
</dbReference>
<dbReference type="Gene3D" id="3.40.50.2300">
    <property type="match status" value="2"/>
</dbReference>
<evidence type="ECO:0000259" key="4">
    <source>
        <dbReference type="PROSITE" id="PS50932"/>
    </source>
</evidence>
<dbReference type="RefSeq" id="WP_059350899.1">
    <property type="nucleotide sequence ID" value="NZ_LDYG01000026.1"/>
</dbReference>
<dbReference type="InterPro" id="IPR028082">
    <property type="entry name" value="Peripla_BP_I"/>
</dbReference>
<dbReference type="InterPro" id="IPR000843">
    <property type="entry name" value="HTH_LacI"/>
</dbReference>
<dbReference type="OrthoDB" id="9798934at2"/>
<evidence type="ECO:0000256" key="3">
    <source>
        <dbReference type="ARBA" id="ARBA00023163"/>
    </source>
</evidence>